<feature type="non-terminal residue" evidence="2">
    <location>
        <position position="125"/>
    </location>
</feature>
<proteinExistence type="predicted"/>
<sequence>MCSNVESCEKDMTNNSQAGKLIGRPMVGKKFLNVLLTLLLIFPAVLASADEKHDPKRVLTIFVFKQGLPWAYRIEESLRTALASETSFPIDLNVEHADLSRFSDKAYLSKLVDLYRYKYSKQQID</sequence>
<keyword evidence="1" id="KW-0812">Transmembrane</keyword>
<comment type="caution">
    <text evidence="2">The sequence shown here is derived from an EMBL/GenBank/DDBJ whole genome shotgun (WGS) entry which is preliminary data.</text>
</comment>
<gene>
    <name evidence="2" type="ORF">S01H1_70081</name>
</gene>
<dbReference type="AlphaFoldDB" id="X0WI61"/>
<accession>X0WI61</accession>
<dbReference type="EMBL" id="BARS01046573">
    <property type="protein sequence ID" value="GAG30659.1"/>
    <property type="molecule type" value="Genomic_DNA"/>
</dbReference>
<keyword evidence="1" id="KW-0472">Membrane</keyword>
<reference evidence="2" key="1">
    <citation type="journal article" date="2014" name="Front. Microbiol.">
        <title>High frequency of phylogenetically diverse reductive dehalogenase-homologous genes in deep subseafloor sedimentary metagenomes.</title>
        <authorList>
            <person name="Kawai M."/>
            <person name="Futagami T."/>
            <person name="Toyoda A."/>
            <person name="Takaki Y."/>
            <person name="Nishi S."/>
            <person name="Hori S."/>
            <person name="Arai W."/>
            <person name="Tsubouchi T."/>
            <person name="Morono Y."/>
            <person name="Uchiyama I."/>
            <person name="Ito T."/>
            <person name="Fujiyama A."/>
            <person name="Inagaki F."/>
            <person name="Takami H."/>
        </authorList>
    </citation>
    <scope>NUCLEOTIDE SEQUENCE</scope>
    <source>
        <strain evidence="2">Expedition CK06-06</strain>
    </source>
</reference>
<protein>
    <submittedName>
        <fullName evidence="2">Uncharacterized protein</fullName>
    </submittedName>
</protein>
<feature type="transmembrane region" description="Helical" evidence="1">
    <location>
        <begin position="31"/>
        <end position="49"/>
    </location>
</feature>
<name>X0WI61_9ZZZZ</name>
<evidence type="ECO:0000313" key="2">
    <source>
        <dbReference type="EMBL" id="GAG30659.1"/>
    </source>
</evidence>
<evidence type="ECO:0000256" key="1">
    <source>
        <dbReference type="SAM" id="Phobius"/>
    </source>
</evidence>
<organism evidence="2">
    <name type="scientific">marine sediment metagenome</name>
    <dbReference type="NCBI Taxonomy" id="412755"/>
    <lineage>
        <taxon>unclassified sequences</taxon>
        <taxon>metagenomes</taxon>
        <taxon>ecological metagenomes</taxon>
    </lineage>
</organism>
<keyword evidence="1" id="KW-1133">Transmembrane helix</keyword>